<feature type="region of interest" description="Disordered" evidence="1">
    <location>
        <begin position="1117"/>
        <end position="1143"/>
    </location>
</feature>
<feature type="region of interest" description="Disordered" evidence="1">
    <location>
        <begin position="55"/>
        <end position="100"/>
    </location>
</feature>
<name>A0AAD5V4M8_9APHY</name>
<sequence>MSTFEELFNTSTLDVIVPVASVGFPLDAESIDRKTAFFDENLDFILTLRFDSNDTDTSSTATDTETGDDDPSGSSEDITNLSAGGSQSNEPDSSKPPKPPLSLLSFLSHLQISYEAAYISSLPAPSVFSPEAGVPPRTLSIAKSKAASLLPAHPSIFPPSTPHPLPATGQADRQYVQSQGTLLRSGVWGERGIDGSTAEEKFALVWSKRDQVWVAVYKMMIQVGDIVAFMATKEDDPLLCLTVSTTLRPKPLTMTPAREPLALLLEAAGGLSTTVDPTTPTNVNGEDDEDESIDVIGLDEVNLLENLSLGPSFAGSLNLPSLRLGPTVRKNVFSLPPVSVPDTPQSAATTITRSAHPTLRKSFRKTLQTVSGFRVRMRTVFVPYFMPSQDEIPSKAKSSKHVTKKIFAEERNVGEGESDSDSDSDDPDVIHARELREAGNEEHTVILCVEVENTGESMSYFSVESINVNVGGEGATTRLITWGDPAAPPSRTKSSEKMFPLYLGPREQYNMLYAVSFLKNPEADEFSLARGKGLPGRPVVQELQRAVAIIINGRPFDIKHQAAHPSYSSSHLQPISYKRRSGGTSAESLPPLHGLTNNPDDFIYPTHTFPSRWNCVLDLSAQPNNRSTTSGPIGTGSMEGPDAETMINDALPTPASPFPPSVLRSSFPSARTTSPRPISVQSTMGAVGMVGSPGGRSSGARSGTPTPQGGGGPASVAGSKKHSLSAMDAAERSSSAASTPRGLMSPVNYKSKTSMLNPANQRDPHMQSGSQLQIQQQQSQSQFQSFAALAGGGSSGSSSLSPSAASNPAASGSSSLNPILGSLNTGMGQFQRTSNAYIPPSVTFSQYAKSPTTYGPISPPLPPVPSNQSGFNVGMPSNRGGGHHGLGHAYDDSISSEISVDGSTNTFTIFPSGAAGIGSGLGLGGEGNPPPTPAYPAYPSSPAFPPTPNWQGPINYSSQSGSGPSVEIKRDKASSGSSMGIIGGGLGTPGPRISTGGPFASLPPFGGASVSLGGVSGMGKGEPIVVSVGLLPLIRRSKVDACRSSEGGASVSASTSVGEKDGKGVRGDVDGDERIYPLDQFTLDIFVFNQSSWTRRFEVSYPDRRKLRKGKALLSSLLPHPRSQGSRPTSFVTGGASKSGDDDLSAGVLPLENRVRIGPLLPSTCQSVRMDFLALKPGVHSIDTLTLTDIQSGYTMNLRHVIDVVVHEHEVHD</sequence>
<dbReference type="GO" id="GO:0005802">
    <property type="term" value="C:trans-Golgi network"/>
    <property type="evidence" value="ECO:0007669"/>
    <property type="project" value="TreeGrafter"/>
</dbReference>
<evidence type="ECO:0000313" key="3">
    <source>
        <dbReference type="EMBL" id="KAJ3484366.1"/>
    </source>
</evidence>
<feature type="region of interest" description="Disordered" evidence="1">
    <location>
        <begin position="854"/>
        <end position="886"/>
    </location>
</feature>
<feature type="compositionally biased region" description="Polar residues" evidence="1">
    <location>
        <begin position="663"/>
        <end position="684"/>
    </location>
</feature>
<feature type="compositionally biased region" description="Low complexity" evidence="1">
    <location>
        <begin position="796"/>
        <end position="813"/>
    </location>
</feature>
<organism evidence="3 4">
    <name type="scientific">Meripilus lineatus</name>
    <dbReference type="NCBI Taxonomy" id="2056292"/>
    <lineage>
        <taxon>Eukaryota</taxon>
        <taxon>Fungi</taxon>
        <taxon>Dikarya</taxon>
        <taxon>Basidiomycota</taxon>
        <taxon>Agaricomycotina</taxon>
        <taxon>Agaricomycetes</taxon>
        <taxon>Polyporales</taxon>
        <taxon>Meripilaceae</taxon>
        <taxon>Meripilus</taxon>
    </lineage>
</organism>
<feature type="compositionally biased region" description="Low complexity" evidence="1">
    <location>
        <begin position="55"/>
        <end position="64"/>
    </location>
</feature>
<feature type="region of interest" description="Disordered" evidence="1">
    <location>
        <begin position="957"/>
        <end position="977"/>
    </location>
</feature>
<dbReference type="InterPro" id="IPR024662">
    <property type="entry name" value="Trs65"/>
</dbReference>
<dbReference type="PANTHER" id="PTHR28159">
    <property type="entry name" value="TRAFFICKING PROTEIN PARTICLE COMPLEX II-SPECIFIC SUBUNIT 65"/>
    <property type="match status" value="1"/>
</dbReference>
<feature type="region of interest" description="Disordered" evidence="1">
    <location>
        <begin position="651"/>
        <end position="813"/>
    </location>
</feature>
<evidence type="ECO:0000313" key="4">
    <source>
        <dbReference type="Proteomes" id="UP001212997"/>
    </source>
</evidence>
<feature type="compositionally biased region" description="Basic and acidic residues" evidence="1">
    <location>
        <begin position="1058"/>
        <end position="1068"/>
    </location>
</feature>
<feature type="compositionally biased region" description="Polar residues" evidence="1">
    <location>
        <begin position="748"/>
        <end position="760"/>
    </location>
</feature>
<evidence type="ECO:0000259" key="2">
    <source>
        <dbReference type="Pfam" id="PF12735"/>
    </source>
</evidence>
<keyword evidence="4" id="KW-1185">Reference proteome</keyword>
<feature type="compositionally biased region" description="Low complexity" evidence="1">
    <location>
        <begin position="698"/>
        <end position="707"/>
    </location>
</feature>
<feature type="domain" description="Trafficking protein particle complex II-specific subunit 65 IgD3" evidence="2">
    <location>
        <begin position="1072"/>
        <end position="1206"/>
    </location>
</feature>
<feature type="region of interest" description="Disordered" evidence="1">
    <location>
        <begin position="1045"/>
        <end position="1068"/>
    </location>
</feature>
<gene>
    <name evidence="3" type="ORF">NLI96_g5695</name>
</gene>
<feature type="compositionally biased region" description="Polar residues" evidence="1">
    <location>
        <begin position="72"/>
        <end position="90"/>
    </location>
</feature>
<dbReference type="GO" id="GO:0006891">
    <property type="term" value="P:intra-Golgi vesicle-mediated transport"/>
    <property type="evidence" value="ECO:0007669"/>
    <property type="project" value="InterPro"/>
</dbReference>
<protein>
    <recommendedName>
        <fullName evidence="2">Trafficking protein particle complex II-specific subunit 65 IgD3 domain-containing protein</fullName>
    </recommendedName>
</protein>
<comment type="caution">
    <text evidence="3">The sequence shown here is derived from an EMBL/GenBank/DDBJ whole genome shotgun (WGS) entry which is preliminary data.</text>
</comment>
<proteinExistence type="predicted"/>
<feature type="compositionally biased region" description="Acidic residues" evidence="1">
    <location>
        <begin position="416"/>
        <end position="427"/>
    </location>
</feature>
<dbReference type="Proteomes" id="UP001212997">
    <property type="component" value="Unassembled WGS sequence"/>
</dbReference>
<accession>A0AAD5V4M8</accession>
<dbReference type="GO" id="GO:1990071">
    <property type="term" value="C:TRAPPII protein complex"/>
    <property type="evidence" value="ECO:0007669"/>
    <property type="project" value="InterPro"/>
</dbReference>
<dbReference type="EMBL" id="JANAWD010000192">
    <property type="protein sequence ID" value="KAJ3484366.1"/>
    <property type="molecule type" value="Genomic_DNA"/>
</dbReference>
<dbReference type="AlphaFoldDB" id="A0AAD5V4M8"/>
<feature type="compositionally biased region" description="Low complexity" evidence="1">
    <location>
        <begin position="1045"/>
        <end position="1057"/>
    </location>
</feature>
<feature type="compositionally biased region" description="Polar residues" evidence="1">
    <location>
        <begin position="1123"/>
        <end position="1132"/>
    </location>
</feature>
<reference evidence="3" key="1">
    <citation type="submission" date="2022-07" db="EMBL/GenBank/DDBJ databases">
        <title>Genome Sequence of Physisporinus lineatus.</title>
        <authorList>
            <person name="Buettner E."/>
        </authorList>
    </citation>
    <scope>NUCLEOTIDE SEQUENCE</scope>
    <source>
        <strain evidence="3">VT162</strain>
    </source>
</reference>
<evidence type="ECO:0000256" key="1">
    <source>
        <dbReference type="SAM" id="MobiDB-lite"/>
    </source>
</evidence>
<feature type="compositionally biased region" description="Low complexity" evidence="1">
    <location>
        <begin position="767"/>
        <end position="789"/>
    </location>
</feature>
<feature type="region of interest" description="Disordered" evidence="1">
    <location>
        <begin position="392"/>
        <end position="428"/>
    </location>
</feature>
<dbReference type="InterPro" id="IPR055420">
    <property type="entry name" value="IgD3_Trs65"/>
</dbReference>
<dbReference type="PANTHER" id="PTHR28159:SF1">
    <property type="entry name" value="TRAFFICKING PROTEIN PARTICLE COMPLEX II-SPECIFIC SUBUNIT 65"/>
    <property type="match status" value="1"/>
</dbReference>
<dbReference type="Pfam" id="PF12735">
    <property type="entry name" value="IgD3_Trs65"/>
    <property type="match status" value="1"/>
</dbReference>